<gene>
    <name evidence="7" type="ORF">Dbus_chr2Lg346</name>
</gene>
<dbReference type="EMBL" id="CP012523">
    <property type="protein sequence ID" value="ALC38261.1"/>
    <property type="molecule type" value="Genomic_DNA"/>
</dbReference>
<dbReference type="Gene3D" id="2.30.30.1020">
    <property type="entry name" value="CCR4-NOT complex subunit 2/3/5, C-terminal domain"/>
    <property type="match status" value="1"/>
</dbReference>
<evidence type="ECO:0000256" key="1">
    <source>
        <dbReference type="ARBA" id="ARBA00007682"/>
    </source>
</evidence>
<proteinExistence type="inferred from homology"/>
<keyword evidence="8" id="KW-1185">Reference proteome</keyword>
<dbReference type="OrthoDB" id="25391at2759"/>
<evidence type="ECO:0000256" key="5">
    <source>
        <dbReference type="SAM" id="SignalP"/>
    </source>
</evidence>
<dbReference type="GO" id="GO:2000036">
    <property type="term" value="P:regulation of stem cell population maintenance"/>
    <property type="evidence" value="ECO:0007669"/>
    <property type="project" value="UniProtKB-ARBA"/>
</dbReference>
<feature type="region of interest" description="Disordered" evidence="4">
    <location>
        <begin position="121"/>
        <end position="159"/>
    </location>
</feature>
<dbReference type="Pfam" id="PF04153">
    <property type="entry name" value="NOT2_3_5_C"/>
    <property type="match status" value="1"/>
</dbReference>
<dbReference type="Proteomes" id="UP000494163">
    <property type="component" value="Chromosome 2L"/>
</dbReference>
<dbReference type="InterPro" id="IPR007282">
    <property type="entry name" value="NOT2/3/5_C"/>
</dbReference>
<comment type="similarity">
    <text evidence="1">Belongs to the CNOT2/3/5 family.</text>
</comment>
<dbReference type="PANTHER" id="PTHR23326">
    <property type="entry name" value="CCR4 NOT-RELATED"/>
    <property type="match status" value="1"/>
</dbReference>
<feature type="domain" description="NOT2/NOT3/NOT5 C-terminal" evidence="6">
    <location>
        <begin position="376"/>
        <end position="492"/>
    </location>
</feature>
<feature type="chain" id="PRO_5005803442" evidence="5">
    <location>
        <begin position="26"/>
        <end position="517"/>
    </location>
</feature>
<dbReference type="InterPro" id="IPR038635">
    <property type="entry name" value="CCR4-NOT_su2/3/5_C_sf"/>
</dbReference>
<sequence>MKRHNAKSLAAAVVIASAAAATADGKKKPEVKQSLNAASALYVDVVKNMSKPDCSPSSTPPAAPKFTILREDFPALPGTHKTFNLRVSHVPDDWTAMISDDEEVDEAVETAELAAAVVAVAVSEEEDEGGQPVSNAEEEDEKVEVEVEPPATSEDSSEDLEQLLDALEELVKQQSSDSSEQDLNNNDSPPVVALVAATSNTTTSNNNNNDSSTSSSSNSNKEKTKSNEFFVPSYYERLTSNNKSHIFGAQFINEGVSQRVSSRLNKAEPATQTAANIGPPPGFDQMRLFARLRTNGMGMPLGGVALDMSPPARPQQSQRKGRCMDGPYGLAGLARNLERAQNNPHLLSQIFGLDAAHLNIDGHCCTNRANKLYPSFAGPLLGGRCNPHEVHYDVPSYYRRPPLQNALPQPQVDQMQNELLFFFFYTYPADMMQMLAAAELAERGWRYHIYERLWLRRQPDNPHYVCCDYKESGEYNYFNMVQWKIQARFFDLLPNQLERTITKAELLEQYGYHPQMG</sequence>
<evidence type="ECO:0000313" key="8">
    <source>
        <dbReference type="Proteomes" id="UP000494163"/>
    </source>
</evidence>
<feature type="compositionally biased region" description="Acidic residues" evidence="4">
    <location>
        <begin position="136"/>
        <end position="147"/>
    </location>
</feature>
<name>A0A0M5IYE1_DROBS</name>
<evidence type="ECO:0000256" key="2">
    <source>
        <dbReference type="ARBA" id="ARBA00023015"/>
    </source>
</evidence>
<reference evidence="7 8" key="1">
    <citation type="submission" date="2015-08" db="EMBL/GenBank/DDBJ databases">
        <title>Ancestral chromatin configuration constrains chromatin evolution on differentiating sex chromosomes in Drosophila.</title>
        <authorList>
            <person name="Zhou Q."/>
            <person name="Bachtrog D."/>
        </authorList>
    </citation>
    <scope>NUCLEOTIDE SEQUENCE [LARGE SCALE GENOMIC DNA]</scope>
    <source>
        <tissue evidence="7">Whole larvae</tissue>
    </source>
</reference>
<organism evidence="7 8">
    <name type="scientific">Drosophila busckii</name>
    <name type="common">Fruit fly</name>
    <dbReference type="NCBI Taxonomy" id="30019"/>
    <lineage>
        <taxon>Eukaryota</taxon>
        <taxon>Metazoa</taxon>
        <taxon>Ecdysozoa</taxon>
        <taxon>Arthropoda</taxon>
        <taxon>Hexapoda</taxon>
        <taxon>Insecta</taxon>
        <taxon>Pterygota</taxon>
        <taxon>Neoptera</taxon>
        <taxon>Endopterygota</taxon>
        <taxon>Diptera</taxon>
        <taxon>Brachycera</taxon>
        <taxon>Muscomorpha</taxon>
        <taxon>Ephydroidea</taxon>
        <taxon>Drosophilidae</taxon>
        <taxon>Drosophila</taxon>
    </lineage>
</organism>
<evidence type="ECO:0000256" key="4">
    <source>
        <dbReference type="SAM" id="MobiDB-lite"/>
    </source>
</evidence>
<dbReference type="OMA" id="EYNYFNM"/>
<dbReference type="GO" id="GO:0030015">
    <property type="term" value="C:CCR4-NOT core complex"/>
    <property type="evidence" value="ECO:0007669"/>
    <property type="project" value="InterPro"/>
</dbReference>
<dbReference type="GO" id="GO:0006355">
    <property type="term" value="P:regulation of DNA-templated transcription"/>
    <property type="evidence" value="ECO:0007669"/>
    <property type="project" value="InterPro"/>
</dbReference>
<feature type="compositionally biased region" description="Low complexity" evidence="4">
    <location>
        <begin position="199"/>
        <end position="219"/>
    </location>
</feature>
<dbReference type="InterPro" id="IPR040168">
    <property type="entry name" value="Not2/3/5"/>
</dbReference>
<feature type="region of interest" description="Disordered" evidence="4">
    <location>
        <begin position="199"/>
        <end position="225"/>
    </location>
</feature>
<evidence type="ECO:0000313" key="7">
    <source>
        <dbReference type="EMBL" id="ALC38261.1"/>
    </source>
</evidence>
<accession>A0A0M5IYE1</accession>
<protein>
    <submittedName>
        <fullName evidence="7">CG15262</fullName>
    </submittedName>
</protein>
<dbReference type="STRING" id="30019.A0A0M5IYE1"/>
<feature type="signal peptide" evidence="5">
    <location>
        <begin position="1"/>
        <end position="25"/>
    </location>
</feature>
<keyword evidence="2" id="KW-0805">Transcription regulation</keyword>
<keyword evidence="5" id="KW-0732">Signal</keyword>
<dbReference type="AlphaFoldDB" id="A0A0M5IYE1"/>
<evidence type="ECO:0000256" key="3">
    <source>
        <dbReference type="ARBA" id="ARBA00023163"/>
    </source>
</evidence>
<evidence type="ECO:0000259" key="6">
    <source>
        <dbReference type="Pfam" id="PF04153"/>
    </source>
</evidence>
<keyword evidence="3" id="KW-0804">Transcription</keyword>